<feature type="compositionally biased region" description="Pro residues" evidence="14">
    <location>
        <begin position="35"/>
        <end position="51"/>
    </location>
</feature>
<dbReference type="GO" id="GO:0005886">
    <property type="term" value="C:plasma membrane"/>
    <property type="evidence" value="ECO:0007669"/>
    <property type="project" value="UniProtKB-SubCell"/>
</dbReference>
<evidence type="ECO:0000256" key="8">
    <source>
        <dbReference type="ARBA" id="ARBA00022741"/>
    </source>
</evidence>
<evidence type="ECO:0000259" key="16">
    <source>
        <dbReference type="PROSITE" id="PS50109"/>
    </source>
</evidence>
<name>A0A7H9BNE6_9NEIS</name>
<evidence type="ECO:0000256" key="14">
    <source>
        <dbReference type="SAM" id="MobiDB-lite"/>
    </source>
</evidence>
<keyword evidence="8" id="KW-0547">Nucleotide-binding</keyword>
<keyword evidence="9" id="KW-0418">Kinase</keyword>
<dbReference type="CDD" id="cd06225">
    <property type="entry name" value="HAMP"/>
    <property type="match status" value="1"/>
</dbReference>
<dbReference type="InterPro" id="IPR036890">
    <property type="entry name" value="HATPase_C_sf"/>
</dbReference>
<dbReference type="PANTHER" id="PTHR45528:SF1">
    <property type="entry name" value="SENSOR HISTIDINE KINASE CPXA"/>
    <property type="match status" value="1"/>
</dbReference>
<comment type="subcellular location">
    <subcellularLocation>
        <location evidence="2">Cell membrane</location>
        <topology evidence="2">Multi-pass membrane protein</topology>
    </subcellularLocation>
</comment>
<dbReference type="InterPro" id="IPR050398">
    <property type="entry name" value="HssS/ArlS-like"/>
</dbReference>
<dbReference type="SMART" id="SM00388">
    <property type="entry name" value="HisKA"/>
    <property type="match status" value="1"/>
</dbReference>
<dbReference type="AlphaFoldDB" id="A0A7H9BNE6"/>
<keyword evidence="13 15" id="KW-0472">Membrane</keyword>
<keyword evidence="11 15" id="KW-1133">Transmembrane helix</keyword>
<keyword evidence="12" id="KW-0902">Two-component regulatory system</keyword>
<dbReference type="InterPro" id="IPR003661">
    <property type="entry name" value="HisK_dim/P_dom"/>
</dbReference>
<reference evidence="18 19" key="1">
    <citation type="submission" date="2020-07" db="EMBL/GenBank/DDBJ databases">
        <title>Complete genome sequence of Chitinibacter sp. 2T18.</title>
        <authorList>
            <person name="Bae J.-W."/>
            <person name="Choi J.-W."/>
        </authorList>
    </citation>
    <scope>NUCLEOTIDE SEQUENCE [LARGE SCALE GENOMIC DNA]</scope>
    <source>
        <strain evidence="18 19">2T18</strain>
    </source>
</reference>
<evidence type="ECO:0000256" key="12">
    <source>
        <dbReference type="ARBA" id="ARBA00023012"/>
    </source>
</evidence>
<dbReference type="SUPFAM" id="SSF158472">
    <property type="entry name" value="HAMP domain-like"/>
    <property type="match status" value="1"/>
</dbReference>
<dbReference type="CDD" id="cd00082">
    <property type="entry name" value="HisKA"/>
    <property type="match status" value="1"/>
</dbReference>
<evidence type="ECO:0000256" key="7">
    <source>
        <dbReference type="ARBA" id="ARBA00022692"/>
    </source>
</evidence>
<dbReference type="Gene3D" id="3.30.565.10">
    <property type="entry name" value="Histidine kinase-like ATPase, C-terminal domain"/>
    <property type="match status" value="1"/>
</dbReference>
<dbReference type="Pfam" id="PF00672">
    <property type="entry name" value="HAMP"/>
    <property type="match status" value="1"/>
</dbReference>
<dbReference type="PANTHER" id="PTHR45528">
    <property type="entry name" value="SENSOR HISTIDINE KINASE CPXA"/>
    <property type="match status" value="1"/>
</dbReference>
<dbReference type="Proteomes" id="UP000509597">
    <property type="component" value="Chromosome"/>
</dbReference>
<feature type="domain" description="HAMP" evidence="17">
    <location>
        <begin position="91"/>
        <end position="146"/>
    </location>
</feature>
<evidence type="ECO:0000256" key="3">
    <source>
        <dbReference type="ARBA" id="ARBA00012438"/>
    </source>
</evidence>
<dbReference type="Gene3D" id="6.10.340.10">
    <property type="match status" value="1"/>
</dbReference>
<evidence type="ECO:0000256" key="15">
    <source>
        <dbReference type="SAM" id="Phobius"/>
    </source>
</evidence>
<keyword evidence="19" id="KW-1185">Reference proteome</keyword>
<dbReference type="SUPFAM" id="SSF47384">
    <property type="entry name" value="Homodimeric domain of signal transducing histidine kinase"/>
    <property type="match status" value="1"/>
</dbReference>
<dbReference type="EC" id="2.7.13.3" evidence="3"/>
<dbReference type="GO" id="GO:0000155">
    <property type="term" value="F:phosphorelay sensor kinase activity"/>
    <property type="evidence" value="ECO:0007669"/>
    <property type="project" value="InterPro"/>
</dbReference>
<evidence type="ECO:0000313" key="18">
    <source>
        <dbReference type="EMBL" id="QLG88914.1"/>
    </source>
</evidence>
<dbReference type="InterPro" id="IPR036097">
    <property type="entry name" value="HisK_dim/P_sf"/>
</dbReference>
<evidence type="ECO:0000256" key="9">
    <source>
        <dbReference type="ARBA" id="ARBA00022777"/>
    </source>
</evidence>
<evidence type="ECO:0000259" key="17">
    <source>
        <dbReference type="PROSITE" id="PS50885"/>
    </source>
</evidence>
<evidence type="ECO:0000256" key="6">
    <source>
        <dbReference type="ARBA" id="ARBA00022679"/>
    </source>
</evidence>
<dbReference type="InterPro" id="IPR003660">
    <property type="entry name" value="HAMP_dom"/>
</dbReference>
<protein>
    <recommendedName>
        <fullName evidence="3">histidine kinase</fullName>
        <ecNumber evidence="3">2.7.13.3</ecNumber>
    </recommendedName>
</protein>
<dbReference type="PROSITE" id="PS50109">
    <property type="entry name" value="HIS_KIN"/>
    <property type="match status" value="1"/>
</dbReference>
<dbReference type="SMART" id="SM00304">
    <property type="entry name" value="HAMP"/>
    <property type="match status" value="1"/>
</dbReference>
<evidence type="ECO:0000256" key="13">
    <source>
        <dbReference type="ARBA" id="ARBA00023136"/>
    </source>
</evidence>
<dbReference type="Pfam" id="PF00512">
    <property type="entry name" value="HisKA"/>
    <property type="match status" value="1"/>
</dbReference>
<evidence type="ECO:0000256" key="5">
    <source>
        <dbReference type="ARBA" id="ARBA00022553"/>
    </source>
</evidence>
<dbReference type="InterPro" id="IPR004358">
    <property type="entry name" value="Sig_transdc_His_kin-like_C"/>
</dbReference>
<organism evidence="18 19">
    <name type="scientific">Chitinibacter bivalviorum</name>
    <dbReference type="NCBI Taxonomy" id="2739434"/>
    <lineage>
        <taxon>Bacteria</taxon>
        <taxon>Pseudomonadati</taxon>
        <taxon>Pseudomonadota</taxon>
        <taxon>Betaproteobacteria</taxon>
        <taxon>Neisseriales</taxon>
        <taxon>Chitinibacteraceae</taxon>
        <taxon>Chitinibacter</taxon>
    </lineage>
</organism>
<dbReference type="RefSeq" id="WP_179355416.1">
    <property type="nucleotide sequence ID" value="NZ_CP058627.1"/>
</dbReference>
<keyword evidence="7 15" id="KW-0812">Transmembrane</keyword>
<dbReference type="InterPro" id="IPR005467">
    <property type="entry name" value="His_kinase_dom"/>
</dbReference>
<feature type="region of interest" description="Disordered" evidence="14">
    <location>
        <begin position="34"/>
        <end position="70"/>
    </location>
</feature>
<evidence type="ECO:0000256" key="10">
    <source>
        <dbReference type="ARBA" id="ARBA00022840"/>
    </source>
</evidence>
<dbReference type="Pfam" id="PF02518">
    <property type="entry name" value="HATPase_c"/>
    <property type="match status" value="1"/>
</dbReference>
<keyword evidence="10" id="KW-0067">ATP-binding</keyword>
<sequence>MGRLFWKFFLFIFVAQLLTILAVGSSIWLRTRAPAEPPSSEAPPPWPPNAAHPPSVGHKPPPPPHQRHHFPIEPMLGGALASLISAALLAAYVTKPIRHLRRAVQAAAKGDLSQRVSPLLSRRNDELADLGRDYDDMAEQLRTLLEGQRRLLHDVSHELRSPLARLQLAIGLAQQQPEQQARLLARIERESNRINQLIGELLTLSRIEANSAQQTDLIDATTLLSELIEDATFEAAAEQKLIAWTPPVEEIWLRGNAELLRRAFENIIRNALRFSPAGAEVLLTISGQAEYWHFEILDLGPGVPAGDLAQIFEPFYRGPQAAAPAGYGLGLAIARRVVEAHGGRIGAANRTEAGLRVWLELPKAKEDD</sequence>
<dbReference type="SMART" id="SM00387">
    <property type="entry name" value="HATPase_c"/>
    <property type="match status" value="1"/>
</dbReference>
<dbReference type="KEGG" id="chiz:HQ393_12075"/>
<feature type="domain" description="Histidine kinase" evidence="16">
    <location>
        <begin position="154"/>
        <end position="365"/>
    </location>
</feature>
<gene>
    <name evidence="18" type="ORF">HQ393_12075</name>
</gene>
<dbReference type="Gene3D" id="1.10.287.130">
    <property type="match status" value="1"/>
</dbReference>
<feature type="transmembrane region" description="Helical" evidence="15">
    <location>
        <begin position="75"/>
        <end position="93"/>
    </location>
</feature>
<keyword evidence="5" id="KW-0597">Phosphoprotein</keyword>
<dbReference type="PRINTS" id="PR00344">
    <property type="entry name" value="BCTRLSENSOR"/>
</dbReference>
<dbReference type="GO" id="GO:0005524">
    <property type="term" value="F:ATP binding"/>
    <property type="evidence" value="ECO:0007669"/>
    <property type="project" value="UniProtKB-KW"/>
</dbReference>
<evidence type="ECO:0000256" key="4">
    <source>
        <dbReference type="ARBA" id="ARBA00022475"/>
    </source>
</evidence>
<evidence type="ECO:0000256" key="2">
    <source>
        <dbReference type="ARBA" id="ARBA00004651"/>
    </source>
</evidence>
<keyword evidence="6" id="KW-0808">Transferase</keyword>
<evidence type="ECO:0000313" key="19">
    <source>
        <dbReference type="Proteomes" id="UP000509597"/>
    </source>
</evidence>
<dbReference type="InterPro" id="IPR003594">
    <property type="entry name" value="HATPase_dom"/>
</dbReference>
<accession>A0A7H9BNE6</accession>
<evidence type="ECO:0000256" key="11">
    <source>
        <dbReference type="ARBA" id="ARBA00022989"/>
    </source>
</evidence>
<dbReference type="EMBL" id="CP058627">
    <property type="protein sequence ID" value="QLG88914.1"/>
    <property type="molecule type" value="Genomic_DNA"/>
</dbReference>
<evidence type="ECO:0000256" key="1">
    <source>
        <dbReference type="ARBA" id="ARBA00000085"/>
    </source>
</evidence>
<proteinExistence type="predicted"/>
<comment type="catalytic activity">
    <reaction evidence="1">
        <text>ATP + protein L-histidine = ADP + protein N-phospho-L-histidine.</text>
        <dbReference type="EC" id="2.7.13.3"/>
    </reaction>
</comment>
<dbReference type="PROSITE" id="PS50885">
    <property type="entry name" value="HAMP"/>
    <property type="match status" value="1"/>
</dbReference>
<dbReference type="SUPFAM" id="SSF55874">
    <property type="entry name" value="ATPase domain of HSP90 chaperone/DNA topoisomerase II/histidine kinase"/>
    <property type="match status" value="1"/>
</dbReference>
<keyword evidence="4" id="KW-1003">Cell membrane</keyword>